<reference evidence="3" key="1">
    <citation type="journal article" date="2019" name="Int. J. Syst. Evol. Microbiol.">
        <title>The Global Catalogue of Microorganisms (GCM) 10K type strain sequencing project: providing services to taxonomists for standard genome sequencing and annotation.</title>
        <authorList>
            <consortium name="The Broad Institute Genomics Platform"/>
            <consortium name="The Broad Institute Genome Sequencing Center for Infectious Disease"/>
            <person name="Wu L."/>
            <person name="Ma J."/>
        </authorList>
    </citation>
    <scope>NUCLEOTIDE SEQUENCE [LARGE SCALE GENOMIC DNA]</scope>
    <source>
        <strain evidence="3">JCM 30846</strain>
    </source>
</reference>
<keyword evidence="3" id="KW-1185">Reference proteome</keyword>
<dbReference type="InterPro" id="IPR001106">
    <property type="entry name" value="Aromatic_Lyase"/>
</dbReference>
<dbReference type="SUPFAM" id="SSF48557">
    <property type="entry name" value="L-aspartase-like"/>
    <property type="match status" value="1"/>
</dbReference>
<keyword evidence="1 2" id="KW-0456">Lyase</keyword>
<proteinExistence type="predicted"/>
<name>A0ABP7GAU0_9ACTN</name>
<comment type="caution">
    <text evidence="2">The sequence shown here is derived from an EMBL/GenBank/DDBJ whole genome shotgun (WGS) entry which is preliminary data.</text>
</comment>
<dbReference type="Pfam" id="PF00221">
    <property type="entry name" value="Lyase_aromatic"/>
    <property type="match status" value="1"/>
</dbReference>
<dbReference type="PANTHER" id="PTHR10362">
    <property type="entry name" value="HISTIDINE AMMONIA-LYASE"/>
    <property type="match status" value="1"/>
</dbReference>
<dbReference type="Gene3D" id="1.20.200.10">
    <property type="entry name" value="Fumarase/aspartase (Central domain)"/>
    <property type="match status" value="1"/>
</dbReference>
<gene>
    <name evidence="2" type="ORF">GCM10023082_61780</name>
</gene>
<dbReference type="GO" id="GO:0016829">
    <property type="term" value="F:lyase activity"/>
    <property type="evidence" value="ECO:0007669"/>
    <property type="project" value="UniProtKB-KW"/>
</dbReference>
<evidence type="ECO:0000256" key="1">
    <source>
        <dbReference type="ARBA" id="ARBA00023239"/>
    </source>
</evidence>
<protein>
    <submittedName>
        <fullName evidence="2">Aromatic amino acid lyase</fullName>
    </submittedName>
</protein>
<organism evidence="2 3">
    <name type="scientific">Streptomyces tremellae</name>
    <dbReference type="NCBI Taxonomy" id="1124239"/>
    <lineage>
        <taxon>Bacteria</taxon>
        <taxon>Bacillati</taxon>
        <taxon>Actinomycetota</taxon>
        <taxon>Actinomycetes</taxon>
        <taxon>Kitasatosporales</taxon>
        <taxon>Streptomycetaceae</taxon>
        <taxon>Streptomyces</taxon>
    </lineage>
</organism>
<dbReference type="Proteomes" id="UP001499884">
    <property type="component" value="Unassembled WGS sequence"/>
</dbReference>
<dbReference type="EMBL" id="BAABEP010000079">
    <property type="protein sequence ID" value="GAA3758877.1"/>
    <property type="molecule type" value="Genomic_DNA"/>
</dbReference>
<dbReference type="Gene3D" id="1.10.275.10">
    <property type="entry name" value="Fumarase/aspartase (N-terminal domain)"/>
    <property type="match status" value="1"/>
</dbReference>
<sequence>MRRPGDLGARAVLRIARTGRPPVLAPELLDRVGERRARVLAALASGAPVYGVTTGMGALSERRLSEAEQARHQEALALARSVGAAPWLDRVETRAVLAVRLRTFLNGDSGAGGALCARLAELLAADVLPALPRTALGAAGEIIPLAHLSAAVTGRGAVLDPAAPGAAAAAGPALAAAGLAPLALGPKEGVALIQGVPVTTGLALLCADRARTVLRQCVRAVAGEFALTGAARDALDPALARGDRALAATAAEVLRLAGRAGGSRALQPPVSFRVSAQVLAHLERAVGAVEEAAGRALAGVTDSPAYAEDADGTGRFLGTAGFHGYDLAAHLHLLTTALAGAAELGSVRLHRMLDPKVTGLAAQLSPDPGPHTGVSPVHKRAVGVVHGLRPLTAAPTLGTMETSAGQEDVQSFSVEAAESCRLALDGLTDVVACELLALHQARCLGAVLPEGAAELGEVFDGLGAVLPDTPEDRFFGEDLVALRGLLRREQTGE</sequence>
<evidence type="ECO:0000313" key="3">
    <source>
        <dbReference type="Proteomes" id="UP001499884"/>
    </source>
</evidence>
<dbReference type="InterPro" id="IPR024083">
    <property type="entry name" value="Fumarase/histidase_N"/>
</dbReference>
<accession>A0ABP7GAU0</accession>
<evidence type="ECO:0000313" key="2">
    <source>
        <dbReference type="EMBL" id="GAA3758877.1"/>
    </source>
</evidence>
<dbReference type="InterPro" id="IPR008948">
    <property type="entry name" value="L-Aspartase-like"/>
</dbReference>